<gene>
    <name evidence="17" type="primary">LOC107218809</name>
</gene>
<name>A0A6J0BBM1_NEOLC</name>
<comment type="subcellular location">
    <subcellularLocation>
        <location evidence="4">Endoplasmic reticulum membrane</location>
        <topology evidence="4">Peripheral membrane protein</topology>
    </subcellularLocation>
    <subcellularLocation>
        <location evidence="3">Microsome membrane</location>
        <topology evidence="3">Peripheral membrane protein</topology>
    </subcellularLocation>
</comment>
<dbReference type="RefSeq" id="XP_015512315.1">
    <property type="nucleotide sequence ID" value="XM_015656829.2"/>
</dbReference>
<evidence type="ECO:0000256" key="10">
    <source>
        <dbReference type="ARBA" id="ARBA00023002"/>
    </source>
</evidence>
<dbReference type="GeneID" id="107218809"/>
<sequence length="504" mass="57967">MNILLTAILTVLGWLAMWYRSRRRMLKLIEKIPGPWALPLLGNVIELNVDHDELFQRLMGMQLFWGRNEGINKAWLGTTPYVFLSKASTVEPILGSSRHLAKSKDYRFLQPWLGTGLLTSSGKKWHSRRKILTPTFHFKILQDFVDIFSEQTEILVEKMSKEAGKGSFNIFPYITHCALDIICETAMGRRVYAQDDSESVYVKAVYEMGGIVQTRQATLWYHPDWLFRLTSFYKKHQNNLKILHKFSMKVISERRQVIEDRLAEIEYDKEQCVNKKLAFLDLLIEASRGGTLLSDEDIREEVDTFMFEGHDTTSSAMSWTLFLLGCHSEIQEKVVAELEEIFGEGNSERRPSMQDLHAMKYLERCIKEALRLYPSVPLLARQVSVDTKIGKYVVPRGTTAIIAVPMLHRDSKVFPNPECFDPDRFLPENMIGRHPYAYLPFSAGPRNCIGQKYAILEEKAVLSGVLRKYKIEAACRREDIIVSGELVTRAKHGLVVKITARKKI</sequence>
<dbReference type="InterPro" id="IPR002401">
    <property type="entry name" value="Cyt_P450_E_grp-I"/>
</dbReference>
<dbReference type="PANTHER" id="PTHR24291">
    <property type="entry name" value="CYTOCHROME P450 FAMILY 4"/>
    <property type="match status" value="1"/>
</dbReference>
<keyword evidence="16" id="KW-1185">Reference proteome</keyword>
<dbReference type="InterPro" id="IPR036396">
    <property type="entry name" value="Cyt_P450_sf"/>
</dbReference>
<protein>
    <submittedName>
        <fullName evidence="17">Cytochrome P450 4c3 isoform X2</fullName>
    </submittedName>
</protein>
<evidence type="ECO:0000256" key="7">
    <source>
        <dbReference type="ARBA" id="ARBA00022723"/>
    </source>
</evidence>
<keyword evidence="12 15" id="KW-0503">Monooxygenase</keyword>
<proteinExistence type="inferred from homology"/>
<evidence type="ECO:0000313" key="17">
    <source>
        <dbReference type="RefSeq" id="XP_015512315.1"/>
    </source>
</evidence>
<organism evidence="17">
    <name type="scientific">Neodiprion lecontei</name>
    <name type="common">Redheaded pine sawfly</name>
    <dbReference type="NCBI Taxonomy" id="441921"/>
    <lineage>
        <taxon>Eukaryota</taxon>
        <taxon>Metazoa</taxon>
        <taxon>Ecdysozoa</taxon>
        <taxon>Arthropoda</taxon>
        <taxon>Hexapoda</taxon>
        <taxon>Insecta</taxon>
        <taxon>Pterygota</taxon>
        <taxon>Neoptera</taxon>
        <taxon>Endopterygota</taxon>
        <taxon>Hymenoptera</taxon>
        <taxon>Tenthredinoidea</taxon>
        <taxon>Diprionidae</taxon>
        <taxon>Diprioninae</taxon>
        <taxon>Neodiprion</taxon>
    </lineage>
</organism>
<keyword evidence="7 14" id="KW-0479">Metal-binding</keyword>
<evidence type="ECO:0000256" key="4">
    <source>
        <dbReference type="ARBA" id="ARBA00004406"/>
    </source>
</evidence>
<comment type="cofactor">
    <cofactor evidence="1 14">
        <name>heme</name>
        <dbReference type="ChEBI" id="CHEBI:30413"/>
    </cofactor>
</comment>
<keyword evidence="10 15" id="KW-0560">Oxidoreductase</keyword>
<keyword evidence="6 14" id="KW-0349">Heme</keyword>
<keyword evidence="9" id="KW-0492">Microsome</keyword>
<evidence type="ECO:0000256" key="3">
    <source>
        <dbReference type="ARBA" id="ARBA00004174"/>
    </source>
</evidence>
<dbReference type="GO" id="GO:0005789">
    <property type="term" value="C:endoplasmic reticulum membrane"/>
    <property type="evidence" value="ECO:0007669"/>
    <property type="project" value="UniProtKB-SubCell"/>
</dbReference>
<evidence type="ECO:0000256" key="5">
    <source>
        <dbReference type="ARBA" id="ARBA00010617"/>
    </source>
</evidence>
<dbReference type="CTD" id="43663"/>
<dbReference type="GO" id="GO:0020037">
    <property type="term" value="F:heme binding"/>
    <property type="evidence" value="ECO:0007669"/>
    <property type="project" value="InterPro"/>
</dbReference>
<evidence type="ECO:0000256" key="9">
    <source>
        <dbReference type="ARBA" id="ARBA00022848"/>
    </source>
</evidence>
<evidence type="ECO:0000256" key="11">
    <source>
        <dbReference type="ARBA" id="ARBA00023004"/>
    </source>
</evidence>
<evidence type="ECO:0000256" key="13">
    <source>
        <dbReference type="ARBA" id="ARBA00023136"/>
    </source>
</evidence>
<evidence type="ECO:0000256" key="6">
    <source>
        <dbReference type="ARBA" id="ARBA00022617"/>
    </source>
</evidence>
<dbReference type="OrthoDB" id="1470350at2759"/>
<reference evidence="17" key="1">
    <citation type="submission" date="2025-08" db="UniProtKB">
        <authorList>
            <consortium name="RefSeq"/>
        </authorList>
    </citation>
    <scope>IDENTIFICATION</scope>
    <source>
        <tissue evidence="17">Thorax and Abdomen</tissue>
    </source>
</reference>
<dbReference type="InterPro" id="IPR050196">
    <property type="entry name" value="Cytochrome_P450_Monoox"/>
</dbReference>
<evidence type="ECO:0000256" key="1">
    <source>
        <dbReference type="ARBA" id="ARBA00001971"/>
    </source>
</evidence>
<dbReference type="Pfam" id="PF00067">
    <property type="entry name" value="p450"/>
    <property type="match status" value="1"/>
</dbReference>
<dbReference type="AlphaFoldDB" id="A0A6J0BBM1"/>
<feature type="binding site" description="axial binding residue" evidence="14">
    <location>
        <position position="448"/>
    </location>
    <ligand>
        <name>heme</name>
        <dbReference type="ChEBI" id="CHEBI:30413"/>
    </ligand>
    <ligandPart>
        <name>Fe</name>
        <dbReference type="ChEBI" id="CHEBI:18248"/>
    </ligandPart>
</feature>
<dbReference type="Gene3D" id="1.10.630.10">
    <property type="entry name" value="Cytochrome P450"/>
    <property type="match status" value="1"/>
</dbReference>
<evidence type="ECO:0000256" key="12">
    <source>
        <dbReference type="ARBA" id="ARBA00023033"/>
    </source>
</evidence>
<dbReference type="PROSITE" id="PS00086">
    <property type="entry name" value="CYTOCHROME_P450"/>
    <property type="match status" value="1"/>
</dbReference>
<dbReference type="GO" id="GO:0005506">
    <property type="term" value="F:iron ion binding"/>
    <property type="evidence" value="ECO:0007669"/>
    <property type="project" value="InterPro"/>
</dbReference>
<accession>A0A6J0BBM1</accession>
<comment type="similarity">
    <text evidence="5 15">Belongs to the cytochrome P450 family.</text>
</comment>
<dbReference type="PRINTS" id="PR00463">
    <property type="entry name" value="EP450I"/>
</dbReference>
<dbReference type="InterPro" id="IPR001128">
    <property type="entry name" value="Cyt_P450"/>
</dbReference>
<comment type="function">
    <text evidence="2">May be involved in the metabolism of insect hormones and in the breakdown of synthetic insecticides.</text>
</comment>
<evidence type="ECO:0000256" key="2">
    <source>
        <dbReference type="ARBA" id="ARBA00003690"/>
    </source>
</evidence>
<keyword evidence="11 14" id="KW-0408">Iron</keyword>
<dbReference type="InterPro" id="IPR017972">
    <property type="entry name" value="Cyt_P450_CS"/>
</dbReference>
<evidence type="ECO:0000256" key="8">
    <source>
        <dbReference type="ARBA" id="ARBA00022824"/>
    </source>
</evidence>
<dbReference type="GO" id="GO:0016705">
    <property type="term" value="F:oxidoreductase activity, acting on paired donors, with incorporation or reduction of molecular oxygen"/>
    <property type="evidence" value="ECO:0007669"/>
    <property type="project" value="InterPro"/>
</dbReference>
<evidence type="ECO:0000256" key="14">
    <source>
        <dbReference type="PIRSR" id="PIRSR602401-1"/>
    </source>
</evidence>
<dbReference type="Proteomes" id="UP000829291">
    <property type="component" value="Chromosome 1"/>
</dbReference>
<keyword evidence="8" id="KW-0256">Endoplasmic reticulum</keyword>
<keyword evidence="13" id="KW-0472">Membrane</keyword>
<dbReference type="GO" id="GO:0004497">
    <property type="term" value="F:monooxygenase activity"/>
    <property type="evidence" value="ECO:0007669"/>
    <property type="project" value="UniProtKB-KW"/>
</dbReference>
<dbReference type="PRINTS" id="PR00385">
    <property type="entry name" value="P450"/>
</dbReference>
<evidence type="ECO:0000256" key="15">
    <source>
        <dbReference type="RuleBase" id="RU000461"/>
    </source>
</evidence>
<evidence type="ECO:0000313" key="16">
    <source>
        <dbReference type="Proteomes" id="UP000829291"/>
    </source>
</evidence>
<dbReference type="SUPFAM" id="SSF48264">
    <property type="entry name" value="Cytochrome P450"/>
    <property type="match status" value="1"/>
</dbReference>
<dbReference type="PANTHER" id="PTHR24291:SF189">
    <property type="entry name" value="CYTOCHROME P450 4C3-RELATED"/>
    <property type="match status" value="1"/>
</dbReference>